<proteinExistence type="predicted"/>
<evidence type="ECO:0000313" key="1">
    <source>
        <dbReference type="Proteomes" id="UP000887563"/>
    </source>
</evidence>
<reference evidence="2" key="1">
    <citation type="submission" date="2022-11" db="UniProtKB">
        <authorList>
            <consortium name="WormBaseParasite"/>
        </authorList>
    </citation>
    <scope>IDENTIFICATION</scope>
</reference>
<dbReference type="Proteomes" id="UP000887563">
    <property type="component" value="Unplaced"/>
</dbReference>
<keyword evidence="1" id="KW-1185">Reference proteome</keyword>
<name>A0A914KMX4_MELIC</name>
<protein>
    <submittedName>
        <fullName evidence="2">Uncharacterized protein</fullName>
    </submittedName>
</protein>
<evidence type="ECO:0000313" key="2">
    <source>
        <dbReference type="WBParaSite" id="Minc3s00053g02820"/>
    </source>
</evidence>
<dbReference type="WBParaSite" id="Minc3s00053g02820">
    <property type="protein sequence ID" value="Minc3s00053g02820"/>
    <property type="gene ID" value="Minc3s00053g02820"/>
</dbReference>
<organism evidence="1 2">
    <name type="scientific">Meloidogyne incognita</name>
    <name type="common">Southern root-knot nematode worm</name>
    <name type="synonym">Oxyuris incognita</name>
    <dbReference type="NCBI Taxonomy" id="6306"/>
    <lineage>
        <taxon>Eukaryota</taxon>
        <taxon>Metazoa</taxon>
        <taxon>Ecdysozoa</taxon>
        <taxon>Nematoda</taxon>
        <taxon>Chromadorea</taxon>
        <taxon>Rhabditida</taxon>
        <taxon>Tylenchina</taxon>
        <taxon>Tylenchomorpha</taxon>
        <taxon>Tylenchoidea</taxon>
        <taxon>Meloidogynidae</taxon>
        <taxon>Meloidogyninae</taxon>
        <taxon>Meloidogyne</taxon>
        <taxon>Meloidogyne incognita group</taxon>
    </lineage>
</organism>
<accession>A0A914KMX4</accession>
<sequence length="70" mass="8058">MFLSDRNVKCEERTVRNERSIPTIPFSITNIFHLHTFIASASTFISATGNWLSSWIVVCLEFLRSNLIII</sequence>
<dbReference type="AlphaFoldDB" id="A0A914KMX4"/>